<evidence type="ECO:0000313" key="1">
    <source>
        <dbReference type="EMBL" id="KAJ7658443.1"/>
    </source>
</evidence>
<keyword evidence="2" id="KW-1185">Reference proteome</keyword>
<organism evidence="1 2">
    <name type="scientific">Mycena rosella</name>
    <name type="common">Pink bonnet</name>
    <name type="synonym">Agaricus rosellus</name>
    <dbReference type="NCBI Taxonomy" id="1033263"/>
    <lineage>
        <taxon>Eukaryota</taxon>
        <taxon>Fungi</taxon>
        <taxon>Dikarya</taxon>
        <taxon>Basidiomycota</taxon>
        <taxon>Agaricomycotina</taxon>
        <taxon>Agaricomycetes</taxon>
        <taxon>Agaricomycetidae</taxon>
        <taxon>Agaricales</taxon>
        <taxon>Marasmiineae</taxon>
        <taxon>Mycenaceae</taxon>
        <taxon>Mycena</taxon>
    </lineage>
</organism>
<accession>A0AAD7CQI4</accession>
<comment type="caution">
    <text evidence="1">The sequence shown here is derived from an EMBL/GenBank/DDBJ whole genome shotgun (WGS) entry which is preliminary data.</text>
</comment>
<sequence>MGTLRDLEGLSLTGDIHFARPGIPTFTDLLAMLRACPQLRDLTLDFLIPSLTLDVHHDAVELPFLTSMSLRASTLAPMPQKFSSPSASTFVRPPLLLRPPPHRLPSRTGEGRLFAFQYGRLPEHSSAQAHGSRYLSLNSHPTDGDALGEIMSAIFTAFPTTAITHLDARKGAGLTQHTWSTALRRWRLSTRYIFRLPTATLLFSTRWPTSTRPCGASDFASPCGSTKATRFSRCSRV</sequence>
<gene>
    <name evidence="1" type="ORF">B0H17DRAFT_1337743</name>
</gene>
<proteinExistence type="predicted"/>
<dbReference type="Proteomes" id="UP001221757">
    <property type="component" value="Unassembled WGS sequence"/>
</dbReference>
<dbReference type="AlphaFoldDB" id="A0AAD7CQI4"/>
<protein>
    <recommendedName>
        <fullName evidence="3">F-box domain-containing protein</fullName>
    </recommendedName>
</protein>
<evidence type="ECO:0000313" key="2">
    <source>
        <dbReference type="Proteomes" id="UP001221757"/>
    </source>
</evidence>
<reference evidence="1" key="1">
    <citation type="submission" date="2023-03" db="EMBL/GenBank/DDBJ databases">
        <title>Massive genome expansion in bonnet fungi (Mycena s.s.) driven by repeated elements and novel gene families across ecological guilds.</title>
        <authorList>
            <consortium name="Lawrence Berkeley National Laboratory"/>
            <person name="Harder C.B."/>
            <person name="Miyauchi S."/>
            <person name="Viragh M."/>
            <person name="Kuo A."/>
            <person name="Thoen E."/>
            <person name="Andreopoulos B."/>
            <person name="Lu D."/>
            <person name="Skrede I."/>
            <person name="Drula E."/>
            <person name="Henrissat B."/>
            <person name="Morin E."/>
            <person name="Kohler A."/>
            <person name="Barry K."/>
            <person name="LaButti K."/>
            <person name="Morin E."/>
            <person name="Salamov A."/>
            <person name="Lipzen A."/>
            <person name="Mereny Z."/>
            <person name="Hegedus B."/>
            <person name="Baldrian P."/>
            <person name="Stursova M."/>
            <person name="Weitz H."/>
            <person name="Taylor A."/>
            <person name="Grigoriev I.V."/>
            <person name="Nagy L.G."/>
            <person name="Martin F."/>
            <person name="Kauserud H."/>
        </authorList>
    </citation>
    <scope>NUCLEOTIDE SEQUENCE</scope>
    <source>
        <strain evidence="1">CBHHK067</strain>
    </source>
</reference>
<name>A0AAD7CQI4_MYCRO</name>
<evidence type="ECO:0008006" key="3">
    <source>
        <dbReference type="Google" id="ProtNLM"/>
    </source>
</evidence>
<dbReference type="EMBL" id="JARKIE010000281">
    <property type="protein sequence ID" value="KAJ7658443.1"/>
    <property type="molecule type" value="Genomic_DNA"/>
</dbReference>